<dbReference type="InterPro" id="IPR002656">
    <property type="entry name" value="Acyl_transf_3_dom"/>
</dbReference>
<dbReference type="GO" id="GO:0016746">
    <property type="term" value="F:acyltransferase activity"/>
    <property type="evidence" value="ECO:0007669"/>
    <property type="project" value="UniProtKB-KW"/>
</dbReference>
<gene>
    <name evidence="3" type="ORF">OHZ10_28025</name>
</gene>
<keyword evidence="3" id="KW-0808">Transferase</keyword>
<sequence>MNTKRLNTLTSLRFIAAAMIVVLHMNGTFWPAISLQGFTTGVSFFFVLSGFILRLVYGELHSATEIRNFYVARIARIWPMHLLSALVLVLAVGEALPSWSIVAANLLLVQSWIPHPNWYFSMNGVAWSISTELAFYAIFPVLSWRLEKSWRVKVLLAVGGIVACAFIYPVIRPKNSDEALLVLAGLLYINPVSRAFEFLIGILAATVYTKVRATVSGGRAFWTTAEFLACAIVAVCVMRAWPAYQAIEPFSPQLAEWILQSGQFWALALLIFVFALGRGVLSWGLSSRPLVFLGEISFAMYMLHQVIIKAMETHAHDFMLDQPALAIVTYLLIVLASSSAAFLLFEKPMRRLILRTAARCFNSDLSTERTEQQTHSSPR</sequence>
<keyword evidence="4" id="KW-1185">Reference proteome</keyword>
<dbReference type="EMBL" id="CP109822">
    <property type="protein sequence ID" value="XAE50339.1"/>
    <property type="molecule type" value="Genomic_DNA"/>
</dbReference>
<dbReference type="InterPro" id="IPR050879">
    <property type="entry name" value="Acyltransferase_3"/>
</dbReference>
<dbReference type="PANTHER" id="PTHR23028">
    <property type="entry name" value="ACETYLTRANSFERASE"/>
    <property type="match status" value="1"/>
</dbReference>
<accession>A0ABZ3DMF6</accession>
<dbReference type="Proteomes" id="UP001448498">
    <property type="component" value="Chromosome 3"/>
</dbReference>
<dbReference type="PANTHER" id="PTHR23028:SF53">
    <property type="entry name" value="ACYL_TRANSF_3 DOMAIN-CONTAINING PROTEIN"/>
    <property type="match status" value="1"/>
</dbReference>
<keyword evidence="1" id="KW-0812">Transmembrane</keyword>
<proteinExistence type="predicted"/>
<feature type="transmembrane region" description="Helical" evidence="1">
    <location>
        <begin position="78"/>
        <end position="99"/>
    </location>
</feature>
<keyword evidence="1" id="KW-0472">Membrane</keyword>
<protein>
    <submittedName>
        <fullName evidence="3">Acyltransferase</fullName>
    </submittedName>
</protein>
<feature type="transmembrane region" description="Helical" evidence="1">
    <location>
        <begin position="191"/>
        <end position="208"/>
    </location>
</feature>
<evidence type="ECO:0000259" key="2">
    <source>
        <dbReference type="Pfam" id="PF01757"/>
    </source>
</evidence>
<feature type="transmembrane region" description="Helical" evidence="1">
    <location>
        <begin position="38"/>
        <end position="57"/>
    </location>
</feature>
<feature type="transmembrane region" description="Helical" evidence="1">
    <location>
        <begin position="264"/>
        <end position="283"/>
    </location>
</feature>
<feature type="transmembrane region" description="Helical" evidence="1">
    <location>
        <begin position="119"/>
        <end position="142"/>
    </location>
</feature>
<feature type="transmembrane region" description="Helical" evidence="1">
    <location>
        <begin position="154"/>
        <end position="171"/>
    </location>
</feature>
<feature type="transmembrane region" description="Helical" evidence="1">
    <location>
        <begin position="12"/>
        <end position="32"/>
    </location>
</feature>
<feature type="transmembrane region" description="Helical" evidence="1">
    <location>
        <begin position="323"/>
        <end position="345"/>
    </location>
</feature>
<dbReference type="RefSeq" id="WP_342705025.1">
    <property type="nucleotide sequence ID" value="NZ_CP109822.1"/>
</dbReference>
<feature type="transmembrane region" description="Helical" evidence="1">
    <location>
        <begin position="290"/>
        <end position="311"/>
    </location>
</feature>
<organism evidence="3 4">
    <name type="scientific">Burkholderia arboris</name>
    <dbReference type="NCBI Taxonomy" id="488730"/>
    <lineage>
        <taxon>Bacteria</taxon>
        <taxon>Pseudomonadati</taxon>
        <taxon>Pseudomonadota</taxon>
        <taxon>Betaproteobacteria</taxon>
        <taxon>Burkholderiales</taxon>
        <taxon>Burkholderiaceae</taxon>
        <taxon>Burkholderia</taxon>
        <taxon>Burkholderia cepacia complex</taxon>
    </lineage>
</organism>
<evidence type="ECO:0000256" key="1">
    <source>
        <dbReference type="SAM" id="Phobius"/>
    </source>
</evidence>
<name>A0ABZ3DMF6_9BURK</name>
<reference evidence="3 4" key="1">
    <citation type="submission" date="2022-10" db="EMBL/GenBank/DDBJ databases">
        <title>Genomic of Burkholderia cepacia PN-1.</title>
        <authorList>
            <person name="Yang Y."/>
            <person name="Guan H."/>
            <person name="Huang J."/>
        </authorList>
    </citation>
    <scope>NUCLEOTIDE SEQUENCE [LARGE SCALE GENOMIC DNA]</scope>
    <source>
        <strain evidence="3 4">PN-1</strain>
    </source>
</reference>
<feature type="transmembrane region" description="Helical" evidence="1">
    <location>
        <begin position="220"/>
        <end position="244"/>
    </location>
</feature>
<feature type="domain" description="Acyltransferase 3" evidence="2">
    <location>
        <begin position="9"/>
        <end position="338"/>
    </location>
</feature>
<keyword evidence="1" id="KW-1133">Transmembrane helix</keyword>
<dbReference type="Pfam" id="PF01757">
    <property type="entry name" value="Acyl_transf_3"/>
    <property type="match status" value="1"/>
</dbReference>
<evidence type="ECO:0000313" key="3">
    <source>
        <dbReference type="EMBL" id="XAE50339.1"/>
    </source>
</evidence>
<keyword evidence="3" id="KW-0012">Acyltransferase</keyword>
<evidence type="ECO:0000313" key="4">
    <source>
        <dbReference type="Proteomes" id="UP001448498"/>
    </source>
</evidence>